<organism evidence="1 2">
    <name type="scientific">Candidatus Caccoplasma intestinavium</name>
    <dbReference type="NCBI Taxonomy" id="2840716"/>
    <lineage>
        <taxon>Bacteria</taxon>
        <taxon>Pseudomonadati</taxon>
        <taxon>Bacteroidota</taxon>
        <taxon>Bacteroidia</taxon>
        <taxon>Bacteroidales</taxon>
        <taxon>Bacteroidaceae</taxon>
        <taxon>Bacteroidaceae incertae sedis</taxon>
        <taxon>Candidatus Caccoplasma</taxon>
    </lineage>
</organism>
<dbReference type="Proteomes" id="UP000886722">
    <property type="component" value="Unassembled WGS sequence"/>
</dbReference>
<proteinExistence type="predicted"/>
<gene>
    <name evidence="1" type="ORF">IAD06_01280</name>
</gene>
<accession>A0A9D1GEF4</accession>
<reference evidence="1" key="1">
    <citation type="submission" date="2020-10" db="EMBL/GenBank/DDBJ databases">
        <authorList>
            <person name="Gilroy R."/>
        </authorList>
    </citation>
    <scope>NUCLEOTIDE SEQUENCE</scope>
    <source>
        <strain evidence="1">21143</strain>
    </source>
</reference>
<comment type="caution">
    <text evidence="1">The sequence shown here is derived from an EMBL/GenBank/DDBJ whole genome shotgun (WGS) entry which is preliminary data.</text>
</comment>
<evidence type="ECO:0000313" key="1">
    <source>
        <dbReference type="EMBL" id="HIT38659.1"/>
    </source>
</evidence>
<name>A0A9D1GEF4_9BACT</name>
<sequence length="107" mass="12640">MIELNTRHLALLCAGQFIAHFDYDDLVDNRYCSEYETNISSTPLLLHCRARFDKKGEQISDFDFDVESCDRRTQLHIIGSMQQARSKARQWINAYLKNYRTYCPLEI</sequence>
<evidence type="ECO:0000313" key="2">
    <source>
        <dbReference type="Proteomes" id="UP000886722"/>
    </source>
</evidence>
<protein>
    <submittedName>
        <fullName evidence="1">Uncharacterized protein</fullName>
    </submittedName>
</protein>
<dbReference type="EMBL" id="DVKT01000006">
    <property type="protein sequence ID" value="HIT38659.1"/>
    <property type="molecule type" value="Genomic_DNA"/>
</dbReference>
<dbReference type="AlphaFoldDB" id="A0A9D1GEF4"/>
<reference evidence="1" key="2">
    <citation type="journal article" date="2021" name="PeerJ">
        <title>Extensive microbial diversity within the chicken gut microbiome revealed by metagenomics and culture.</title>
        <authorList>
            <person name="Gilroy R."/>
            <person name="Ravi A."/>
            <person name="Getino M."/>
            <person name="Pursley I."/>
            <person name="Horton D.L."/>
            <person name="Alikhan N.F."/>
            <person name="Baker D."/>
            <person name="Gharbi K."/>
            <person name="Hall N."/>
            <person name="Watson M."/>
            <person name="Adriaenssens E.M."/>
            <person name="Foster-Nyarko E."/>
            <person name="Jarju S."/>
            <person name="Secka A."/>
            <person name="Antonio M."/>
            <person name="Oren A."/>
            <person name="Chaudhuri R.R."/>
            <person name="La Ragione R."/>
            <person name="Hildebrand F."/>
            <person name="Pallen M.J."/>
        </authorList>
    </citation>
    <scope>NUCLEOTIDE SEQUENCE</scope>
    <source>
        <strain evidence="1">21143</strain>
    </source>
</reference>